<name>A0A6S7I8M1_PARCT</name>
<dbReference type="InterPro" id="IPR011042">
    <property type="entry name" value="6-blade_b-propeller_TolB-like"/>
</dbReference>
<dbReference type="EMBL" id="CACRXK020007855">
    <property type="protein sequence ID" value="CAB4013359.1"/>
    <property type="molecule type" value="Genomic_DNA"/>
</dbReference>
<protein>
    <submittedName>
        <fullName evidence="1">Uncharacterized protein</fullName>
    </submittedName>
</protein>
<reference evidence="1" key="1">
    <citation type="submission" date="2020-04" db="EMBL/GenBank/DDBJ databases">
        <authorList>
            <person name="Alioto T."/>
            <person name="Alioto T."/>
            <person name="Gomez Garrido J."/>
        </authorList>
    </citation>
    <scope>NUCLEOTIDE SEQUENCE</scope>
    <source>
        <strain evidence="1">A484AB</strain>
    </source>
</reference>
<dbReference type="Proteomes" id="UP001152795">
    <property type="component" value="Unassembled WGS sequence"/>
</dbReference>
<comment type="caution">
    <text evidence="1">The sequence shown here is derived from an EMBL/GenBank/DDBJ whole genome shotgun (WGS) entry which is preliminary data.</text>
</comment>
<sequence>MQLLFFSEIYPEPFLLSRITTAILATDLTTYDSTLILADGIGEHYPYMLDVDTVDKKVYFISSSHIYRVNFDGTGKQMVLENSYPRDIAIDWIGRRIIWSSINQNNINIAGLDSSEKRELISTWNPVYIAVEPIAG</sequence>
<dbReference type="SUPFAM" id="SSF63825">
    <property type="entry name" value="YWTD domain"/>
    <property type="match status" value="1"/>
</dbReference>
<organism evidence="1 2">
    <name type="scientific">Paramuricea clavata</name>
    <name type="common">Red gorgonian</name>
    <name type="synonym">Violescent sea-whip</name>
    <dbReference type="NCBI Taxonomy" id="317549"/>
    <lineage>
        <taxon>Eukaryota</taxon>
        <taxon>Metazoa</taxon>
        <taxon>Cnidaria</taxon>
        <taxon>Anthozoa</taxon>
        <taxon>Octocorallia</taxon>
        <taxon>Malacalcyonacea</taxon>
        <taxon>Plexauridae</taxon>
        <taxon>Paramuricea</taxon>
    </lineage>
</organism>
<evidence type="ECO:0000313" key="1">
    <source>
        <dbReference type="EMBL" id="CAB4013359.1"/>
    </source>
</evidence>
<dbReference type="InterPro" id="IPR000033">
    <property type="entry name" value="LDLR_classB_rpt"/>
</dbReference>
<feature type="non-terminal residue" evidence="1">
    <location>
        <position position="136"/>
    </location>
</feature>
<dbReference type="InterPro" id="IPR050778">
    <property type="entry name" value="Cueball_EGF_LRP_Nidogen"/>
</dbReference>
<dbReference type="PANTHER" id="PTHR46513:SF13">
    <property type="entry name" value="EGF-LIKE DOMAIN-CONTAINING PROTEIN"/>
    <property type="match status" value="1"/>
</dbReference>
<dbReference type="GO" id="GO:0060070">
    <property type="term" value="P:canonical Wnt signaling pathway"/>
    <property type="evidence" value="ECO:0007669"/>
    <property type="project" value="TreeGrafter"/>
</dbReference>
<dbReference type="SMART" id="SM00135">
    <property type="entry name" value="LY"/>
    <property type="match status" value="2"/>
</dbReference>
<keyword evidence="2" id="KW-1185">Reference proteome</keyword>
<evidence type="ECO:0000313" key="2">
    <source>
        <dbReference type="Proteomes" id="UP001152795"/>
    </source>
</evidence>
<dbReference type="GO" id="GO:0042813">
    <property type="term" value="F:Wnt receptor activity"/>
    <property type="evidence" value="ECO:0007669"/>
    <property type="project" value="TreeGrafter"/>
</dbReference>
<accession>A0A6S7I8M1</accession>
<dbReference type="GO" id="GO:0017147">
    <property type="term" value="F:Wnt-protein binding"/>
    <property type="evidence" value="ECO:0007669"/>
    <property type="project" value="TreeGrafter"/>
</dbReference>
<dbReference type="GO" id="GO:0005886">
    <property type="term" value="C:plasma membrane"/>
    <property type="evidence" value="ECO:0007669"/>
    <property type="project" value="TreeGrafter"/>
</dbReference>
<dbReference type="Gene3D" id="2.120.10.30">
    <property type="entry name" value="TolB, C-terminal domain"/>
    <property type="match status" value="1"/>
</dbReference>
<gene>
    <name evidence="1" type="ORF">PACLA_8A004768</name>
</gene>
<dbReference type="PANTHER" id="PTHR46513">
    <property type="entry name" value="VITELLOGENIN RECEPTOR-LIKE PROTEIN-RELATED-RELATED"/>
    <property type="match status" value="1"/>
</dbReference>
<proteinExistence type="predicted"/>
<dbReference type="AlphaFoldDB" id="A0A6S7I8M1"/>